<dbReference type="InterPro" id="IPR050769">
    <property type="entry name" value="NAT_camello-type"/>
</dbReference>
<sequence>MVLTVSQATDADLEVLRQHQDRPELGLVDEHFRQQGTGRIIFAVVRDGERPVGSAVIDFEAGQLTPELRHMYVFKSARRQGAGRLLTQFIEQAARARGYTAVFLAVDPNNYKAVPLYISLEYHPTGEHLFVDEPEVRQVEEGETPSTHYAIYKKSLTAL</sequence>
<dbReference type="PROSITE" id="PS51186">
    <property type="entry name" value="GNAT"/>
    <property type="match status" value="1"/>
</dbReference>
<evidence type="ECO:0000313" key="3">
    <source>
        <dbReference type="EMBL" id="QXT61904.1"/>
    </source>
</evidence>
<dbReference type="Pfam" id="PF00583">
    <property type="entry name" value="Acetyltransf_1"/>
    <property type="match status" value="1"/>
</dbReference>
<keyword evidence="4" id="KW-1185">Reference proteome</keyword>
<gene>
    <name evidence="3" type="ORF">KDB89_08890</name>
</gene>
<dbReference type="CDD" id="cd04301">
    <property type="entry name" value="NAT_SF"/>
    <property type="match status" value="1"/>
</dbReference>
<evidence type="ECO:0000256" key="1">
    <source>
        <dbReference type="ARBA" id="ARBA00022679"/>
    </source>
</evidence>
<keyword evidence="1" id="KW-0808">Transferase</keyword>
<evidence type="ECO:0000313" key="4">
    <source>
        <dbReference type="Proteomes" id="UP000824504"/>
    </source>
</evidence>
<reference evidence="3 4" key="1">
    <citation type="submission" date="2021-07" db="EMBL/GenBank/DDBJ databases">
        <title>complete genome sequencing of Tessaracoccus sp.J1M15.</title>
        <authorList>
            <person name="Bae J.-W."/>
            <person name="Kim D.-y."/>
        </authorList>
    </citation>
    <scope>NUCLEOTIDE SEQUENCE [LARGE SCALE GENOMIC DNA]</scope>
    <source>
        <strain evidence="3 4">J1M15</strain>
    </source>
</reference>
<dbReference type="PANTHER" id="PTHR13947:SF37">
    <property type="entry name" value="LD18367P"/>
    <property type="match status" value="1"/>
</dbReference>
<dbReference type="EMBL" id="CP079216">
    <property type="protein sequence ID" value="QXT61904.1"/>
    <property type="molecule type" value="Genomic_DNA"/>
</dbReference>
<accession>A0ABX8SL23</accession>
<organism evidence="3 4">
    <name type="scientific">Tessaracoccus palaemonis</name>
    <dbReference type="NCBI Taxonomy" id="2829499"/>
    <lineage>
        <taxon>Bacteria</taxon>
        <taxon>Bacillati</taxon>
        <taxon>Actinomycetota</taxon>
        <taxon>Actinomycetes</taxon>
        <taxon>Propionibacteriales</taxon>
        <taxon>Propionibacteriaceae</taxon>
        <taxon>Tessaracoccus</taxon>
    </lineage>
</organism>
<feature type="domain" description="N-acetyltransferase" evidence="2">
    <location>
        <begin position="3"/>
        <end position="157"/>
    </location>
</feature>
<protein>
    <submittedName>
        <fullName evidence="3">GNAT family N-acetyltransferase</fullName>
    </submittedName>
</protein>
<dbReference type="Proteomes" id="UP000824504">
    <property type="component" value="Chromosome"/>
</dbReference>
<dbReference type="RefSeq" id="WP_219080283.1">
    <property type="nucleotide sequence ID" value="NZ_CP079216.1"/>
</dbReference>
<evidence type="ECO:0000259" key="2">
    <source>
        <dbReference type="PROSITE" id="PS51186"/>
    </source>
</evidence>
<proteinExistence type="predicted"/>
<name>A0ABX8SL23_9ACTN</name>
<dbReference type="InterPro" id="IPR000182">
    <property type="entry name" value="GNAT_dom"/>
</dbReference>
<dbReference type="PANTHER" id="PTHR13947">
    <property type="entry name" value="GNAT FAMILY N-ACETYLTRANSFERASE"/>
    <property type="match status" value="1"/>
</dbReference>